<dbReference type="Proteomes" id="UP000185490">
    <property type="component" value="Chromosome"/>
</dbReference>
<sequence length="387" mass="46755">MGILLLSIIALLFLYKLDNFKQKWFYISEVLIILGFSFAFFMKNSVYIRKYILIFDSVKMSWEVFLFFISVLFSYFIGYFFTRKIVFVFKVGFGNYKKTRVILLYYFFSFLSFLGFVHNLSATNLGLLFVNPRLYEHLFGRNVIFNYLYFLNVPALIIYIFAKKHLGINIKGSFVINLFLLFESFFHGIKFTISDTFIQPFLFLNLLEKSKNKKRMLFWNILFFLTFFVILLLFFVSVRGGVWGIINYYISNFYNFSYYIENNKLVFSLPLRLLVPREFFRYINFNKFESVGSTGFILNLKYNTYTAFLNLYNIFWYVGPLLFIPFLMILISSLEKIRNNMFYCFLLDIMLYCSIYMFFSWQFTKFKYIYYIILLFFADYISRDKKG</sequence>
<keyword evidence="1" id="KW-0812">Transmembrane</keyword>
<name>A0ABN4UXW2_9BACT</name>
<evidence type="ECO:0000313" key="2">
    <source>
        <dbReference type="EMBL" id="APT74869.1"/>
    </source>
</evidence>
<keyword evidence="1" id="KW-1133">Transmembrane helix</keyword>
<feature type="transmembrane region" description="Helical" evidence="1">
    <location>
        <begin position="217"/>
        <end position="238"/>
    </location>
</feature>
<accession>A0ABN4UXW2</accession>
<feature type="transmembrane region" description="Helical" evidence="1">
    <location>
        <begin position="341"/>
        <end position="359"/>
    </location>
</feature>
<keyword evidence="3" id="KW-1185">Reference proteome</keyword>
<proteinExistence type="predicted"/>
<gene>
    <name evidence="2" type="ORF">BW47_05700</name>
</gene>
<feature type="transmembrane region" description="Helical" evidence="1">
    <location>
        <begin position="143"/>
        <end position="162"/>
    </location>
</feature>
<keyword evidence="1" id="KW-0472">Membrane</keyword>
<feature type="transmembrane region" description="Helical" evidence="1">
    <location>
        <begin position="314"/>
        <end position="334"/>
    </location>
</feature>
<protein>
    <recommendedName>
        <fullName evidence="4">Oligosaccharide repeat unit polymerase</fullName>
    </recommendedName>
</protein>
<reference evidence="2 3" key="1">
    <citation type="submission" date="2014-02" db="EMBL/GenBank/DDBJ databases">
        <title>Diversity of Thermotogales isolates from hydrothermal vents.</title>
        <authorList>
            <person name="Haverkamp T.H.A."/>
            <person name="Lossouarn J."/>
            <person name="Geslin C."/>
            <person name="Nesbo C.L."/>
        </authorList>
    </citation>
    <scope>NUCLEOTIDE SEQUENCE [LARGE SCALE GENOMIC DNA]</scope>
    <source>
        <strain evidence="2 3">431</strain>
    </source>
</reference>
<dbReference type="EMBL" id="CP007389">
    <property type="protein sequence ID" value="APT74869.1"/>
    <property type="molecule type" value="Genomic_DNA"/>
</dbReference>
<evidence type="ECO:0000256" key="1">
    <source>
        <dbReference type="SAM" id="Phobius"/>
    </source>
</evidence>
<feature type="transmembrane region" description="Helical" evidence="1">
    <location>
        <begin position="174"/>
        <end position="193"/>
    </location>
</feature>
<feature type="transmembrane region" description="Helical" evidence="1">
    <location>
        <begin position="24"/>
        <end position="42"/>
    </location>
</feature>
<evidence type="ECO:0000313" key="3">
    <source>
        <dbReference type="Proteomes" id="UP000185490"/>
    </source>
</evidence>
<feature type="transmembrane region" description="Helical" evidence="1">
    <location>
        <begin position="102"/>
        <end position="131"/>
    </location>
</feature>
<organism evidence="2 3">
    <name type="scientific">Thermosipho melanesiensis</name>
    <dbReference type="NCBI Taxonomy" id="46541"/>
    <lineage>
        <taxon>Bacteria</taxon>
        <taxon>Thermotogati</taxon>
        <taxon>Thermotogota</taxon>
        <taxon>Thermotogae</taxon>
        <taxon>Thermotogales</taxon>
        <taxon>Fervidobacteriaceae</taxon>
        <taxon>Thermosipho</taxon>
    </lineage>
</organism>
<evidence type="ECO:0008006" key="4">
    <source>
        <dbReference type="Google" id="ProtNLM"/>
    </source>
</evidence>
<dbReference type="RefSeq" id="WP_012057285.1">
    <property type="nucleotide sequence ID" value="NZ_CP007389.1"/>
</dbReference>
<dbReference type="NCBIfam" id="TIGR04370">
    <property type="entry name" value="glyco_rpt_poly"/>
    <property type="match status" value="1"/>
</dbReference>
<feature type="transmembrane region" description="Helical" evidence="1">
    <location>
        <begin position="62"/>
        <end position="82"/>
    </location>
</feature>